<feature type="compositionally biased region" description="Basic and acidic residues" evidence="5">
    <location>
        <begin position="693"/>
        <end position="714"/>
    </location>
</feature>
<protein>
    <recommendedName>
        <fullName evidence="8">TM7S3/TM198-like domain-containing protein</fullName>
    </recommendedName>
</protein>
<dbReference type="InterPro" id="IPR025256">
    <property type="entry name" value="TM7S3/TM198-like_dom"/>
</dbReference>
<evidence type="ECO:0000313" key="9">
    <source>
        <dbReference type="EMBL" id="ROV98908.1"/>
    </source>
</evidence>
<dbReference type="EMBL" id="LJZO01000012">
    <property type="protein sequence ID" value="ROV98908.1"/>
    <property type="molecule type" value="Genomic_DNA"/>
</dbReference>
<feature type="transmembrane region" description="Helical" evidence="6">
    <location>
        <begin position="226"/>
        <end position="250"/>
    </location>
</feature>
<comment type="caution">
    <text evidence="9">The sequence shown here is derived from an EMBL/GenBank/DDBJ whole genome shotgun (WGS) entry which is preliminary data.</text>
</comment>
<organism evidence="9 10">
    <name type="scientific">Cytospora chrysosperma</name>
    <name type="common">Cytospora canker fungus</name>
    <name type="synonym">Sphaeria chrysosperma</name>
    <dbReference type="NCBI Taxonomy" id="252740"/>
    <lineage>
        <taxon>Eukaryota</taxon>
        <taxon>Fungi</taxon>
        <taxon>Dikarya</taxon>
        <taxon>Ascomycota</taxon>
        <taxon>Pezizomycotina</taxon>
        <taxon>Sordariomycetes</taxon>
        <taxon>Sordariomycetidae</taxon>
        <taxon>Diaporthales</taxon>
        <taxon>Cytosporaceae</taxon>
        <taxon>Cytospora</taxon>
    </lineage>
</organism>
<feature type="region of interest" description="Disordered" evidence="5">
    <location>
        <begin position="891"/>
        <end position="922"/>
    </location>
</feature>
<dbReference type="PANTHER" id="PTHR39469:SF1">
    <property type="entry name" value="DUF4203 DOMAIN-CONTAINING PROTEIN"/>
    <property type="match status" value="1"/>
</dbReference>
<gene>
    <name evidence="9" type="ORF">VSDG_03783</name>
</gene>
<evidence type="ECO:0000259" key="8">
    <source>
        <dbReference type="Pfam" id="PF13886"/>
    </source>
</evidence>
<evidence type="ECO:0000256" key="5">
    <source>
        <dbReference type="SAM" id="MobiDB-lite"/>
    </source>
</evidence>
<feature type="compositionally biased region" description="Basic and acidic residues" evidence="5">
    <location>
        <begin position="645"/>
        <end position="677"/>
    </location>
</feature>
<dbReference type="STRING" id="252740.A0A423W6D4"/>
<evidence type="ECO:0000256" key="4">
    <source>
        <dbReference type="ARBA" id="ARBA00023136"/>
    </source>
</evidence>
<evidence type="ECO:0000256" key="7">
    <source>
        <dbReference type="SAM" id="SignalP"/>
    </source>
</evidence>
<feature type="transmembrane region" description="Helical" evidence="6">
    <location>
        <begin position="148"/>
        <end position="169"/>
    </location>
</feature>
<feature type="region of interest" description="Disordered" evidence="5">
    <location>
        <begin position="447"/>
        <end position="497"/>
    </location>
</feature>
<feature type="compositionally biased region" description="Basic and acidic residues" evidence="5">
    <location>
        <begin position="840"/>
        <end position="860"/>
    </location>
</feature>
<dbReference type="OrthoDB" id="102260at2759"/>
<keyword evidence="4 6" id="KW-0472">Membrane</keyword>
<dbReference type="AlphaFoldDB" id="A0A423W6D4"/>
<comment type="subcellular location">
    <subcellularLocation>
        <location evidence="1">Membrane</location>
        <topology evidence="1">Multi-pass membrane protein</topology>
    </subcellularLocation>
</comment>
<feature type="region of interest" description="Disordered" evidence="5">
    <location>
        <begin position="595"/>
        <end position="735"/>
    </location>
</feature>
<evidence type="ECO:0000256" key="1">
    <source>
        <dbReference type="ARBA" id="ARBA00004141"/>
    </source>
</evidence>
<feature type="transmembrane region" description="Helical" evidence="6">
    <location>
        <begin position="204"/>
        <end position="220"/>
    </location>
</feature>
<feature type="region of interest" description="Disordered" evidence="5">
    <location>
        <begin position="747"/>
        <end position="868"/>
    </location>
</feature>
<feature type="region of interest" description="Disordered" evidence="5">
    <location>
        <begin position="345"/>
        <end position="366"/>
    </location>
</feature>
<feature type="compositionally biased region" description="Polar residues" evidence="5">
    <location>
        <begin position="822"/>
        <end position="834"/>
    </location>
</feature>
<feature type="compositionally biased region" description="Basic and acidic residues" evidence="5">
    <location>
        <begin position="455"/>
        <end position="483"/>
    </location>
</feature>
<dbReference type="Pfam" id="PF13886">
    <property type="entry name" value="TM7S3_TM198"/>
    <property type="match status" value="1"/>
</dbReference>
<feature type="transmembrane region" description="Helical" evidence="6">
    <location>
        <begin position="122"/>
        <end position="141"/>
    </location>
</feature>
<proteinExistence type="predicted"/>
<dbReference type="Proteomes" id="UP000284375">
    <property type="component" value="Unassembled WGS sequence"/>
</dbReference>
<feature type="compositionally biased region" description="Low complexity" evidence="5">
    <location>
        <begin position="1009"/>
        <end position="1018"/>
    </location>
</feature>
<name>A0A423W6D4_CYTCH</name>
<evidence type="ECO:0000313" key="10">
    <source>
        <dbReference type="Proteomes" id="UP000284375"/>
    </source>
</evidence>
<keyword evidence="2 6" id="KW-0812">Transmembrane</keyword>
<feature type="signal peptide" evidence="7">
    <location>
        <begin position="1"/>
        <end position="25"/>
    </location>
</feature>
<keyword evidence="10" id="KW-1185">Reference proteome</keyword>
<evidence type="ECO:0000256" key="2">
    <source>
        <dbReference type="ARBA" id="ARBA00022692"/>
    </source>
</evidence>
<dbReference type="GO" id="GO:0016020">
    <property type="term" value="C:membrane"/>
    <property type="evidence" value="ECO:0007669"/>
    <property type="project" value="UniProtKB-SubCell"/>
</dbReference>
<keyword evidence="7" id="KW-0732">Signal</keyword>
<feature type="transmembrane region" description="Helical" evidence="6">
    <location>
        <begin position="257"/>
        <end position="275"/>
    </location>
</feature>
<sequence length="1212" mass="128137">MRATPTPGIWGFLLCLFLCFNIVLAGIAQPLPRQDDASTTAATVSSSATEDAASSSTSASADSTAASVTSGSSIASSVSTTASGVSASPTVTGGTTSVNTTSFNVTVAEGELPLEPRITPGFSVAGVILILTGIAYTLIGIKTRWIHCFFSVAFLAALGVTLLIVYVMSLPISDGIQGAFVVAVVGTGAALGGGGLVFKDITECLGCLLGGFCLAMWLLTLKEGGLLGAGGGSVIIFISLFSAAGFVGYFSRWTRSYYMIACISLSGSTAIVIGIDCFSRAGLKEYWAWIWDLNDKLFPTDADTYPLTRGIRVEQALTVILALVGVISQMKLWRVIKEHRAKKDEERAQAEAEHHEHEENVGREVERANALERRQWEAAYGDPKSSASVHVSPDSAVGDIDSEKGRSGTMVTASTTRCSRIEEVDGIEMAEIPITEGTEGNHWEAVELDGTEPEITPKSRAAREKSLDRDGDGNGRDNVRVSVDELDGTSSTGPAESKKTAWLVGEDGEARLVARDPAEHSRSIPTTPTPNVVPLPFKVPCVEADARSDDEQSSVAAVADDEGGLLETRTMGSKRSSFAKRLSAGSADLFRRMSQPMGKQVEAAAHGNRDSTEGFAASTKDDNESLAATLDETSDGGDYATPLERPFKMEIKAELADSGAQDEHLAVPAEKTPEKAASDAAVSTEAISEEQNGEQKEPAPAEDKSVSKAGKSVETDTESGPASLTKDRLPRGLSKVALTYRTNEWAKHLSNAEMPPPEEQQILSVSEAQPGETTGEEEQAVPVNVEELRKTAENATPPPAMPRSASVMSTRQAHLAVPGSRVSAQTATYPQTNIGAPKSPQDHLSRRVSSDPRRASRRAAEAITEEDDNGAIMASRRAAAAALAGEEGKRLFLSPTDNPGKHAAARPISPRPPIPGVISYDSPQTLIGKRDMLMRVKHASLRPDSAQLGPNTSAAASDAGSVRSVPHETAAVLGSPATSNLDATGSGLDDLDDLPLSQRKAVMRGNGNGNVSGSTSRRSSLDHDPAGGGGSSNSPATPAAFASHPQQQPQWGGPSLPAQAAAAARGSSLANPRQSVQKDPRAATPAGLPAFKNANASASASYGGALHIQPPGPLINSVYGVPGTSSTNSLPPHMVQQSYDSEVQRDIEVQRHFLMSRKQAETQRRETLRTEREAAGRMFEQRMRTDSDMMELHRRAMRRIQRTASQVDQPRQ</sequence>
<dbReference type="PANTHER" id="PTHR39469">
    <property type="entry name" value="CHROMOSOME 1, WHOLE GENOME SHOTGUN SEQUENCE"/>
    <property type="match status" value="1"/>
</dbReference>
<evidence type="ECO:0000256" key="3">
    <source>
        <dbReference type="ARBA" id="ARBA00022989"/>
    </source>
</evidence>
<feature type="compositionally biased region" description="Low complexity" evidence="5">
    <location>
        <begin position="1052"/>
        <end position="1070"/>
    </location>
</feature>
<accession>A0A423W6D4</accession>
<feature type="region of interest" description="Disordered" evidence="5">
    <location>
        <begin position="938"/>
        <end position="1089"/>
    </location>
</feature>
<reference evidence="9 10" key="1">
    <citation type="submission" date="2015-09" db="EMBL/GenBank/DDBJ databases">
        <title>Host preference determinants of Valsa canker pathogens revealed by comparative genomics.</title>
        <authorList>
            <person name="Yin Z."/>
            <person name="Huang L."/>
        </authorList>
    </citation>
    <scope>NUCLEOTIDE SEQUENCE [LARGE SCALE GENOMIC DNA]</scope>
    <source>
        <strain evidence="9 10">YSFL</strain>
    </source>
</reference>
<evidence type="ECO:0000256" key="6">
    <source>
        <dbReference type="SAM" id="Phobius"/>
    </source>
</evidence>
<keyword evidence="3 6" id="KW-1133">Transmembrane helix</keyword>
<feature type="chain" id="PRO_5018997645" description="TM7S3/TM198-like domain-containing protein" evidence="7">
    <location>
        <begin position="26"/>
        <end position="1212"/>
    </location>
</feature>
<feature type="region of interest" description="Disordered" evidence="5">
    <location>
        <begin position="379"/>
        <end position="414"/>
    </location>
</feature>
<feature type="domain" description="TM7S3/TM198-like" evidence="8">
    <location>
        <begin position="126"/>
        <end position="330"/>
    </location>
</feature>
<feature type="region of interest" description="Disordered" evidence="5">
    <location>
        <begin position="1158"/>
        <end position="1189"/>
    </location>
</feature>
<feature type="transmembrane region" description="Helical" evidence="6">
    <location>
        <begin position="175"/>
        <end position="197"/>
    </location>
</feature>